<dbReference type="AlphaFoldDB" id="A0A8T0HN74"/>
<gene>
    <name evidence="2" type="ORF">KC19_VG080300</name>
</gene>
<sequence length="186" mass="20139">VAGGGVNAGPSTADGLNASRGTGAANATTDIPAAGVNTGIGNGGAGNRSTGQRTLHNNTQAMVRMLQQDSMAPWYEDCSWRREGDDPFGSDAFCGAIGCVKYGISFNISTKTLRLLPSQLAWFTYVLDLAMQGDLNLKNNGFHKQEMARCEEFIMANQEYIKKIELVTENDFQGIYNEVLEDEDEE</sequence>
<evidence type="ECO:0000256" key="1">
    <source>
        <dbReference type="SAM" id="MobiDB-lite"/>
    </source>
</evidence>
<proteinExistence type="predicted"/>
<evidence type="ECO:0000313" key="2">
    <source>
        <dbReference type="EMBL" id="KAG0572267.1"/>
    </source>
</evidence>
<protein>
    <submittedName>
        <fullName evidence="2">Uncharacterized protein</fullName>
    </submittedName>
</protein>
<comment type="caution">
    <text evidence="2">The sequence shown here is derived from an EMBL/GenBank/DDBJ whole genome shotgun (WGS) entry which is preliminary data.</text>
</comment>
<dbReference type="Proteomes" id="UP000822688">
    <property type="component" value="Chromosome V"/>
</dbReference>
<feature type="region of interest" description="Disordered" evidence="1">
    <location>
        <begin position="1"/>
        <end position="21"/>
    </location>
</feature>
<accession>A0A8T0HN74</accession>
<reference evidence="2" key="1">
    <citation type="submission" date="2020-06" db="EMBL/GenBank/DDBJ databases">
        <title>WGS assembly of Ceratodon purpureus strain R40.</title>
        <authorList>
            <person name="Carey S.B."/>
            <person name="Jenkins J."/>
            <person name="Shu S."/>
            <person name="Lovell J.T."/>
            <person name="Sreedasyam A."/>
            <person name="Maumus F."/>
            <person name="Tiley G.P."/>
            <person name="Fernandez-Pozo N."/>
            <person name="Barry K."/>
            <person name="Chen C."/>
            <person name="Wang M."/>
            <person name="Lipzen A."/>
            <person name="Daum C."/>
            <person name="Saski C.A."/>
            <person name="Payton A.C."/>
            <person name="Mcbreen J.C."/>
            <person name="Conrad R.E."/>
            <person name="Kollar L.M."/>
            <person name="Olsson S."/>
            <person name="Huttunen S."/>
            <person name="Landis J.B."/>
            <person name="Wickett N.J."/>
            <person name="Johnson M.G."/>
            <person name="Rensing S.A."/>
            <person name="Grimwood J."/>
            <person name="Schmutz J."/>
            <person name="Mcdaniel S.F."/>
        </authorList>
    </citation>
    <scope>NUCLEOTIDE SEQUENCE</scope>
    <source>
        <strain evidence="2">R40</strain>
    </source>
</reference>
<organism evidence="2 3">
    <name type="scientific">Ceratodon purpureus</name>
    <name type="common">Fire moss</name>
    <name type="synonym">Dicranum purpureum</name>
    <dbReference type="NCBI Taxonomy" id="3225"/>
    <lineage>
        <taxon>Eukaryota</taxon>
        <taxon>Viridiplantae</taxon>
        <taxon>Streptophyta</taxon>
        <taxon>Embryophyta</taxon>
        <taxon>Bryophyta</taxon>
        <taxon>Bryophytina</taxon>
        <taxon>Bryopsida</taxon>
        <taxon>Dicranidae</taxon>
        <taxon>Pseudoditrichales</taxon>
        <taxon>Ditrichaceae</taxon>
        <taxon>Ceratodon</taxon>
    </lineage>
</organism>
<dbReference type="EMBL" id="CM026426">
    <property type="protein sequence ID" value="KAG0572267.1"/>
    <property type="molecule type" value="Genomic_DNA"/>
</dbReference>
<keyword evidence="3" id="KW-1185">Reference proteome</keyword>
<evidence type="ECO:0000313" key="3">
    <source>
        <dbReference type="Proteomes" id="UP000822688"/>
    </source>
</evidence>
<feature type="non-terminal residue" evidence="2">
    <location>
        <position position="1"/>
    </location>
</feature>
<name>A0A8T0HN74_CERPU</name>